<keyword evidence="3" id="KW-1185">Reference proteome</keyword>
<protein>
    <submittedName>
        <fullName evidence="2">Ribbon-helix-helix domain-containing protein</fullName>
    </submittedName>
</protein>
<dbReference type="Pfam" id="PF13467">
    <property type="entry name" value="RHH_4"/>
    <property type="match status" value="1"/>
</dbReference>
<comment type="caution">
    <text evidence="2">The sequence shown here is derived from an EMBL/GenBank/DDBJ whole genome shotgun (WGS) entry which is preliminary data.</text>
</comment>
<dbReference type="EMBL" id="JBHRYJ010000002">
    <property type="protein sequence ID" value="MFC3676447.1"/>
    <property type="molecule type" value="Genomic_DNA"/>
</dbReference>
<evidence type="ECO:0000259" key="1">
    <source>
        <dbReference type="Pfam" id="PF13467"/>
    </source>
</evidence>
<name>A0ABV7VHM4_9PROT</name>
<accession>A0ABV7VHM4</accession>
<dbReference type="InterPro" id="IPR027373">
    <property type="entry name" value="RHH_dom"/>
</dbReference>
<reference evidence="3" key="1">
    <citation type="journal article" date="2019" name="Int. J. Syst. Evol. Microbiol.">
        <title>The Global Catalogue of Microorganisms (GCM) 10K type strain sequencing project: providing services to taxonomists for standard genome sequencing and annotation.</title>
        <authorList>
            <consortium name="The Broad Institute Genomics Platform"/>
            <consortium name="The Broad Institute Genome Sequencing Center for Infectious Disease"/>
            <person name="Wu L."/>
            <person name="Ma J."/>
        </authorList>
    </citation>
    <scope>NUCLEOTIDE SEQUENCE [LARGE SCALE GENOMIC DNA]</scope>
    <source>
        <strain evidence="3">KCTC 42182</strain>
    </source>
</reference>
<sequence>MSATVKKRSVVVGGHRTSISLEQAFWEALQALAGQNGRTISQMVSDIDAARTGNLSSAIRVWILERAKQGLLQPEETATRAEIPVTGKQD</sequence>
<evidence type="ECO:0000313" key="3">
    <source>
        <dbReference type="Proteomes" id="UP001595711"/>
    </source>
</evidence>
<dbReference type="Proteomes" id="UP001595711">
    <property type="component" value="Unassembled WGS sequence"/>
</dbReference>
<dbReference type="InterPro" id="IPR038268">
    <property type="entry name" value="RHH_sf"/>
</dbReference>
<dbReference type="Gene3D" id="1.10.3990.20">
    <property type="entry name" value="protein bp1543"/>
    <property type="match status" value="1"/>
</dbReference>
<feature type="domain" description="Ribbon-helix-helix" evidence="1">
    <location>
        <begin position="6"/>
        <end position="65"/>
    </location>
</feature>
<evidence type="ECO:0000313" key="2">
    <source>
        <dbReference type="EMBL" id="MFC3676447.1"/>
    </source>
</evidence>
<organism evidence="2 3">
    <name type="scientific">Ferrovibrio xuzhouensis</name>
    <dbReference type="NCBI Taxonomy" id="1576914"/>
    <lineage>
        <taxon>Bacteria</taxon>
        <taxon>Pseudomonadati</taxon>
        <taxon>Pseudomonadota</taxon>
        <taxon>Alphaproteobacteria</taxon>
        <taxon>Rhodospirillales</taxon>
        <taxon>Rhodospirillaceae</taxon>
        <taxon>Ferrovibrio</taxon>
    </lineage>
</organism>
<gene>
    <name evidence="2" type="ORF">ACFOOQ_12895</name>
</gene>
<proteinExistence type="predicted"/>
<dbReference type="RefSeq" id="WP_379727082.1">
    <property type="nucleotide sequence ID" value="NZ_JBHRYJ010000002.1"/>
</dbReference>